<organism evidence="2 3">
    <name type="scientific">Candidatus Magnetoglobus multicellularis str. Araruama</name>
    <dbReference type="NCBI Taxonomy" id="890399"/>
    <lineage>
        <taxon>Bacteria</taxon>
        <taxon>Pseudomonadati</taxon>
        <taxon>Thermodesulfobacteriota</taxon>
        <taxon>Desulfobacteria</taxon>
        <taxon>Desulfobacterales</taxon>
        <taxon>Desulfobacteraceae</taxon>
        <taxon>Candidatus Magnetoglobus</taxon>
    </lineage>
</organism>
<protein>
    <submittedName>
        <fullName evidence="2">Uncharacterized protein</fullName>
    </submittedName>
</protein>
<dbReference type="Proteomes" id="UP000189670">
    <property type="component" value="Unassembled WGS sequence"/>
</dbReference>
<name>A0A1V1P9W8_9BACT</name>
<accession>A0A1V1P9W8</accession>
<dbReference type="AlphaFoldDB" id="A0A1V1P9W8"/>
<keyword evidence="1" id="KW-0472">Membrane</keyword>
<keyword evidence="1" id="KW-0812">Transmembrane</keyword>
<reference evidence="3" key="1">
    <citation type="submission" date="2012-11" db="EMBL/GenBank/DDBJ databases">
        <authorList>
            <person name="Lucero-Rivera Y.E."/>
            <person name="Tovar-Ramirez D."/>
        </authorList>
    </citation>
    <scope>NUCLEOTIDE SEQUENCE [LARGE SCALE GENOMIC DNA]</scope>
    <source>
        <strain evidence="3">Araruama</strain>
    </source>
</reference>
<keyword evidence="1" id="KW-1133">Transmembrane helix</keyword>
<evidence type="ECO:0000313" key="2">
    <source>
        <dbReference type="EMBL" id="ETR71556.1"/>
    </source>
</evidence>
<proteinExistence type="predicted"/>
<evidence type="ECO:0000256" key="1">
    <source>
        <dbReference type="SAM" id="Phobius"/>
    </source>
</evidence>
<feature type="transmembrane region" description="Helical" evidence="1">
    <location>
        <begin position="5"/>
        <end position="23"/>
    </location>
</feature>
<evidence type="ECO:0000313" key="3">
    <source>
        <dbReference type="Proteomes" id="UP000189670"/>
    </source>
</evidence>
<dbReference type="EMBL" id="ATBP01000254">
    <property type="protein sequence ID" value="ETR71556.1"/>
    <property type="molecule type" value="Genomic_DNA"/>
</dbReference>
<comment type="caution">
    <text evidence="2">The sequence shown here is derived from an EMBL/GenBank/DDBJ whole genome shotgun (WGS) entry which is preliminary data.</text>
</comment>
<gene>
    <name evidence="2" type="ORF">OMM_08054</name>
</gene>
<sequence length="87" mass="10072">MIQMIITISLLIAIMLSIIEYMTLGYVSFFPVIIAFLLIVPMRQMTILTREIDRISKKMLHIKDCHHINKTQPKMACSHEPAIEDKS</sequence>